<dbReference type="PANTHER" id="PTHR34236">
    <property type="entry name" value="DIMETHYL SULFOXIDE REDUCTASE TRANSCRIPTIONAL ACTIVATOR"/>
    <property type="match status" value="1"/>
</dbReference>
<evidence type="ECO:0000256" key="2">
    <source>
        <dbReference type="ARBA" id="ARBA00023163"/>
    </source>
</evidence>
<evidence type="ECO:0000259" key="3">
    <source>
        <dbReference type="Pfam" id="PF04967"/>
    </source>
</evidence>
<keyword evidence="5" id="KW-1185">Reference proteome</keyword>
<feature type="domain" description="HTH bat-type" evidence="3">
    <location>
        <begin position="9"/>
        <end position="61"/>
    </location>
</feature>
<organism evidence="4 5">
    <name type="scientific">Halorussus aquaticus</name>
    <dbReference type="NCBI Taxonomy" id="2953748"/>
    <lineage>
        <taxon>Archaea</taxon>
        <taxon>Methanobacteriati</taxon>
        <taxon>Methanobacteriota</taxon>
        <taxon>Stenosarchaea group</taxon>
        <taxon>Halobacteria</taxon>
        <taxon>Halobacteriales</taxon>
        <taxon>Haladaptataceae</taxon>
        <taxon>Halorussus</taxon>
    </lineage>
</organism>
<dbReference type="InterPro" id="IPR007050">
    <property type="entry name" value="HTH_bacterioopsin"/>
</dbReference>
<evidence type="ECO:0000313" key="5">
    <source>
        <dbReference type="Proteomes" id="UP001595945"/>
    </source>
</evidence>
<dbReference type="Proteomes" id="UP001595945">
    <property type="component" value="Unassembled WGS sequence"/>
</dbReference>
<dbReference type="EMBL" id="JBHSHT010000004">
    <property type="protein sequence ID" value="MFC4826953.1"/>
    <property type="molecule type" value="Genomic_DNA"/>
</dbReference>
<protein>
    <submittedName>
        <fullName evidence="4">Helix-turn-helix domain-containing protein</fullName>
    </submittedName>
</protein>
<evidence type="ECO:0000313" key="4">
    <source>
        <dbReference type="EMBL" id="MFC4826953.1"/>
    </source>
</evidence>
<dbReference type="Pfam" id="PF04967">
    <property type="entry name" value="HTH_10"/>
    <property type="match status" value="1"/>
</dbReference>
<dbReference type="RefSeq" id="WP_254270737.1">
    <property type="nucleotide sequence ID" value="NZ_JBHSHT010000004.1"/>
</dbReference>
<dbReference type="AlphaFoldDB" id="A0ABD5Q8B6"/>
<sequence>MFNSREYNLTDKQHEALALAYTEGYFDKPRNTTLEALGESLGITQEAVIARLRNGEKNILENTIVHSANSESNP</sequence>
<comment type="caution">
    <text evidence="4">The sequence shown here is derived from an EMBL/GenBank/DDBJ whole genome shotgun (WGS) entry which is preliminary data.</text>
</comment>
<evidence type="ECO:0000256" key="1">
    <source>
        <dbReference type="ARBA" id="ARBA00023015"/>
    </source>
</evidence>
<proteinExistence type="predicted"/>
<accession>A0ABD5Q8B6</accession>
<dbReference type="PANTHER" id="PTHR34236:SF1">
    <property type="entry name" value="DIMETHYL SULFOXIDE REDUCTASE TRANSCRIPTIONAL ACTIVATOR"/>
    <property type="match status" value="1"/>
</dbReference>
<gene>
    <name evidence="4" type="ORF">ACFO9K_22130</name>
</gene>
<keyword evidence="1" id="KW-0805">Transcription regulation</keyword>
<reference evidence="4 5" key="1">
    <citation type="journal article" date="2019" name="Int. J. Syst. Evol. Microbiol.">
        <title>The Global Catalogue of Microorganisms (GCM) 10K type strain sequencing project: providing services to taxonomists for standard genome sequencing and annotation.</title>
        <authorList>
            <consortium name="The Broad Institute Genomics Platform"/>
            <consortium name="The Broad Institute Genome Sequencing Center for Infectious Disease"/>
            <person name="Wu L."/>
            <person name="Ma J."/>
        </authorList>
    </citation>
    <scope>NUCLEOTIDE SEQUENCE [LARGE SCALE GENOMIC DNA]</scope>
    <source>
        <strain evidence="4 5">XZYJ18</strain>
    </source>
</reference>
<name>A0ABD5Q8B6_9EURY</name>
<keyword evidence="2" id="KW-0804">Transcription</keyword>